<evidence type="ECO:0000313" key="2">
    <source>
        <dbReference type="EMBL" id="ACY97021.1"/>
    </source>
</evidence>
<proteinExistence type="predicted"/>
<feature type="region of interest" description="Disordered" evidence="1">
    <location>
        <begin position="1"/>
        <end position="25"/>
    </location>
</feature>
<feature type="compositionally biased region" description="Low complexity" evidence="1">
    <location>
        <begin position="1"/>
        <end position="17"/>
    </location>
</feature>
<evidence type="ECO:0000256" key="1">
    <source>
        <dbReference type="SAM" id="MobiDB-lite"/>
    </source>
</evidence>
<evidence type="ECO:0000313" key="3">
    <source>
        <dbReference type="Proteomes" id="UP000001918"/>
    </source>
</evidence>
<dbReference type="EMBL" id="CP001738">
    <property type="protein sequence ID" value="ACY97021.1"/>
    <property type="molecule type" value="Genomic_DNA"/>
</dbReference>
<accession>D1AAL1</accession>
<dbReference type="KEGG" id="tcu:Tcur_1442"/>
<sequence length="63" mass="7249">MASAETTTAAQPSPTATVDVSGELPFGWDKYGPYFLWGTLKCRIHLFKPWEWRHMWGTGPCWF</sequence>
<reference evidence="2 3" key="1">
    <citation type="journal article" date="2011" name="Stand. Genomic Sci.">
        <title>Complete genome sequence of Thermomonospora curvata type strain (B9).</title>
        <authorList>
            <person name="Chertkov O."/>
            <person name="Sikorski J."/>
            <person name="Nolan M."/>
            <person name="Lapidus A."/>
            <person name="Lucas S."/>
            <person name="Del Rio T.G."/>
            <person name="Tice H."/>
            <person name="Cheng J.F."/>
            <person name="Goodwin L."/>
            <person name="Pitluck S."/>
            <person name="Liolios K."/>
            <person name="Ivanova N."/>
            <person name="Mavromatis K."/>
            <person name="Mikhailova N."/>
            <person name="Ovchinnikova G."/>
            <person name="Pati A."/>
            <person name="Chen A."/>
            <person name="Palaniappan K."/>
            <person name="Djao O.D."/>
            <person name="Land M."/>
            <person name="Hauser L."/>
            <person name="Chang Y.J."/>
            <person name="Jeffries C.D."/>
            <person name="Brettin T."/>
            <person name="Han C."/>
            <person name="Detter J.C."/>
            <person name="Rohde M."/>
            <person name="Goker M."/>
            <person name="Woyke T."/>
            <person name="Bristow J."/>
            <person name="Eisen J.A."/>
            <person name="Markowitz V."/>
            <person name="Hugenholtz P."/>
            <person name="Klenk H.P."/>
            <person name="Kyrpides N.C."/>
        </authorList>
    </citation>
    <scope>NUCLEOTIDE SEQUENCE [LARGE SCALE GENOMIC DNA]</scope>
    <source>
        <strain evidence="3">ATCC 19995 / DSM 43183 / JCM 3096 / KCTC 9072 / NBRC 15933 / NCIMB 10081 / Henssen B9</strain>
    </source>
</reference>
<dbReference type="Proteomes" id="UP000001918">
    <property type="component" value="Chromosome"/>
</dbReference>
<name>D1AAL1_THECD</name>
<keyword evidence="3" id="KW-1185">Reference proteome</keyword>
<organism evidence="2 3">
    <name type="scientific">Thermomonospora curvata (strain ATCC 19995 / DSM 43183 / JCM 3096 / KCTC 9072 / NBRC 15933 / NCIMB 10081 / Henssen B9)</name>
    <dbReference type="NCBI Taxonomy" id="471852"/>
    <lineage>
        <taxon>Bacteria</taxon>
        <taxon>Bacillati</taxon>
        <taxon>Actinomycetota</taxon>
        <taxon>Actinomycetes</taxon>
        <taxon>Streptosporangiales</taxon>
        <taxon>Thermomonosporaceae</taxon>
        <taxon>Thermomonospora</taxon>
    </lineage>
</organism>
<dbReference type="AlphaFoldDB" id="D1AAL1"/>
<gene>
    <name evidence="2" type="ordered locus">Tcur_1442</name>
</gene>
<dbReference type="HOGENOM" id="CLU_2884456_0_0_11"/>
<protein>
    <submittedName>
        <fullName evidence="2">Uncharacterized protein</fullName>
    </submittedName>
</protein>